<feature type="transmembrane region" description="Helical" evidence="10">
    <location>
        <begin position="485"/>
        <end position="505"/>
    </location>
</feature>
<evidence type="ECO:0000256" key="8">
    <source>
        <dbReference type="ARBA" id="ARBA00060041"/>
    </source>
</evidence>
<evidence type="ECO:0000256" key="7">
    <source>
        <dbReference type="ARBA" id="ARBA00023136"/>
    </source>
</evidence>
<feature type="transmembrane region" description="Helical" evidence="10">
    <location>
        <begin position="316"/>
        <end position="340"/>
    </location>
</feature>
<accession>A0A9D1LDP3</accession>
<feature type="transmembrane region" description="Helical" evidence="10">
    <location>
        <begin position="186"/>
        <end position="214"/>
    </location>
</feature>
<dbReference type="InterPro" id="IPR004268">
    <property type="entry name" value="MurJ"/>
</dbReference>
<dbReference type="PANTHER" id="PTHR47019:SF1">
    <property type="entry name" value="LIPID II FLIPPASE MURJ"/>
    <property type="match status" value="1"/>
</dbReference>
<feature type="transmembrane region" description="Helical" evidence="10">
    <location>
        <begin position="360"/>
        <end position="378"/>
    </location>
</feature>
<protein>
    <recommendedName>
        <fullName evidence="10">Probable lipid II flippase MurJ</fullName>
    </recommendedName>
</protein>
<evidence type="ECO:0000256" key="9">
    <source>
        <dbReference type="ARBA" id="ARBA00061532"/>
    </source>
</evidence>
<evidence type="ECO:0000256" key="11">
    <source>
        <dbReference type="PIRNR" id="PIRNR002869"/>
    </source>
</evidence>
<keyword evidence="4 10" id="KW-0133">Cell shape</keyword>
<dbReference type="EMBL" id="DVMY01000019">
    <property type="protein sequence ID" value="HIU36808.1"/>
    <property type="molecule type" value="Genomic_DNA"/>
</dbReference>
<keyword evidence="10 11" id="KW-0813">Transport</keyword>
<keyword evidence="5 10" id="KW-0573">Peptidoglycan synthesis</keyword>
<dbReference type="GO" id="GO:0071555">
    <property type="term" value="P:cell wall organization"/>
    <property type="evidence" value="ECO:0007669"/>
    <property type="project" value="UniProtKB-UniRule"/>
</dbReference>
<evidence type="ECO:0000256" key="10">
    <source>
        <dbReference type="HAMAP-Rule" id="MF_02078"/>
    </source>
</evidence>
<sequence>MSLIKAAATVSSLTLLSRITGVVRDMLIARYFGSSAATDAFYVAFRLPNMLRRLFAEGAFQQAFVPMLSDAKATKSEDEVRHFIDRVFSLLASVLVLTSVVGVLIAPVLVWLIAGGLAQNPEGFDLATQMTRWMFPYIFFMSLVAMSAGVLNTWKHFAIPAFTPVLLNISFIAFTLVLTPHLDQPIFALAVAVIVGGVLQLSIQIPSLAKLGVLPRPVNPFKAAKDASVIRVMKLMIPALFGVGVAQLSLLINTNIASRLETGSVTWLSFADRLMEFPTALLGVALGSVLLPSLSSAFAKNDLSRYNALLDNGLRLVTLLAIPAAVGLGLMAEALVAFLYQGKNFLIFDVHQTSLAVMGYSFGLLGLIAIKILAPAFYARKDIRTPVRVAAVSLVCVQLCNIVFVPFFAHAGLALSVGVGSCINAGTLLVILIRRGQYQPVAGWLAWLVKIIIATLAMGATIAFLQQGIDWAGMQSEWVKRAGLVFAYIAAALAVYFGALVAMGLRPRHLKPRYDI</sequence>
<keyword evidence="10 11" id="KW-0961">Cell wall biogenesis/degradation</keyword>
<feature type="transmembrane region" description="Helical" evidence="10">
    <location>
        <begin position="415"/>
        <end position="433"/>
    </location>
</feature>
<dbReference type="CDD" id="cd13123">
    <property type="entry name" value="MATE_MurJ_like"/>
    <property type="match status" value="1"/>
</dbReference>
<dbReference type="NCBIfam" id="TIGR01695">
    <property type="entry name" value="murJ_mviN"/>
    <property type="match status" value="1"/>
</dbReference>
<reference evidence="12" key="1">
    <citation type="submission" date="2020-10" db="EMBL/GenBank/DDBJ databases">
        <authorList>
            <person name="Gilroy R."/>
        </authorList>
    </citation>
    <scope>NUCLEOTIDE SEQUENCE</scope>
    <source>
        <strain evidence="12">7463</strain>
    </source>
</reference>
<dbReference type="PANTHER" id="PTHR47019">
    <property type="entry name" value="LIPID II FLIPPASE MURJ"/>
    <property type="match status" value="1"/>
</dbReference>
<keyword evidence="3 10" id="KW-0812">Transmembrane</keyword>
<comment type="similarity">
    <text evidence="9 10 11">Belongs to the MurJ/MviN family.</text>
</comment>
<feature type="transmembrane region" description="Helical" evidence="10">
    <location>
        <begin position="161"/>
        <end position="180"/>
    </location>
</feature>
<evidence type="ECO:0000313" key="12">
    <source>
        <dbReference type="EMBL" id="HIU36808.1"/>
    </source>
</evidence>
<evidence type="ECO:0000256" key="3">
    <source>
        <dbReference type="ARBA" id="ARBA00022692"/>
    </source>
</evidence>
<evidence type="ECO:0000256" key="1">
    <source>
        <dbReference type="ARBA" id="ARBA00004651"/>
    </source>
</evidence>
<feature type="transmembrane region" description="Helical" evidence="10">
    <location>
        <begin position="90"/>
        <end position="114"/>
    </location>
</feature>
<comment type="function">
    <text evidence="8 10 11">Involved in peptidoglycan biosynthesis. Transports lipid-linked peptidoglycan precursors from the inner to the outer leaflet of the cytoplasmic membrane.</text>
</comment>
<reference evidence="12" key="2">
    <citation type="journal article" date="2021" name="PeerJ">
        <title>Extensive microbial diversity within the chicken gut microbiome revealed by metagenomics and culture.</title>
        <authorList>
            <person name="Gilroy R."/>
            <person name="Ravi A."/>
            <person name="Getino M."/>
            <person name="Pursley I."/>
            <person name="Horton D.L."/>
            <person name="Alikhan N.F."/>
            <person name="Baker D."/>
            <person name="Gharbi K."/>
            <person name="Hall N."/>
            <person name="Watson M."/>
            <person name="Adriaenssens E.M."/>
            <person name="Foster-Nyarko E."/>
            <person name="Jarju S."/>
            <person name="Secka A."/>
            <person name="Antonio M."/>
            <person name="Oren A."/>
            <person name="Chaudhuri R.R."/>
            <person name="La Ragione R."/>
            <person name="Hildebrand F."/>
            <person name="Pallen M.J."/>
        </authorList>
    </citation>
    <scope>NUCLEOTIDE SEQUENCE</scope>
    <source>
        <strain evidence="12">7463</strain>
    </source>
</reference>
<comment type="caution">
    <text evidence="12">The sequence shown here is derived from an EMBL/GenBank/DDBJ whole genome shotgun (WGS) entry which is preliminary data.</text>
</comment>
<dbReference type="InterPro" id="IPR051050">
    <property type="entry name" value="Lipid_II_flippase_MurJ/MviN"/>
</dbReference>
<keyword evidence="2 10" id="KW-1003">Cell membrane</keyword>
<comment type="pathway">
    <text evidence="10">Cell wall biogenesis; peptidoglycan biosynthesis.</text>
</comment>
<dbReference type="GO" id="GO:0034204">
    <property type="term" value="P:lipid translocation"/>
    <property type="evidence" value="ECO:0007669"/>
    <property type="project" value="TreeGrafter"/>
</dbReference>
<proteinExistence type="inferred from homology"/>
<organism evidence="12 13">
    <name type="scientific">Candidatus Aphodousia faecigallinarum</name>
    <dbReference type="NCBI Taxonomy" id="2840677"/>
    <lineage>
        <taxon>Bacteria</taxon>
        <taxon>Pseudomonadati</taxon>
        <taxon>Pseudomonadota</taxon>
        <taxon>Betaproteobacteria</taxon>
        <taxon>Burkholderiales</taxon>
        <taxon>Sutterellaceae</taxon>
        <taxon>Sutterellaceae incertae sedis</taxon>
        <taxon>Candidatus Aphodousia</taxon>
    </lineage>
</organism>
<dbReference type="Pfam" id="PF03023">
    <property type="entry name" value="MurJ"/>
    <property type="match status" value="1"/>
</dbReference>
<keyword evidence="6 10" id="KW-1133">Transmembrane helix</keyword>
<dbReference type="GO" id="GO:0008360">
    <property type="term" value="P:regulation of cell shape"/>
    <property type="evidence" value="ECO:0007669"/>
    <property type="project" value="UniProtKB-UniRule"/>
</dbReference>
<evidence type="ECO:0000256" key="5">
    <source>
        <dbReference type="ARBA" id="ARBA00022984"/>
    </source>
</evidence>
<evidence type="ECO:0000256" key="2">
    <source>
        <dbReference type="ARBA" id="ARBA00022475"/>
    </source>
</evidence>
<feature type="transmembrane region" description="Helical" evidence="10">
    <location>
        <begin position="445"/>
        <end position="465"/>
    </location>
</feature>
<dbReference type="PIRSF" id="PIRSF002869">
    <property type="entry name" value="MviN"/>
    <property type="match status" value="1"/>
</dbReference>
<gene>
    <name evidence="10 12" type="primary">murJ</name>
    <name evidence="12" type="ORF">IAC56_00795</name>
</gene>
<comment type="subcellular location">
    <subcellularLocation>
        <location evidence="10">Cell inner membrane</location>
        <topology evidence="10">Multi-pass membrane protein</topology>
    </subcellularLocation>
    <subcellularLocation>
        <location evidence="1">Cell membrane</location>
        <topology evidence="1">Multi-pass membrane protein</topology>
    </subcellularLocation>
</comment>
<dbReference type="GO" id="GO:0009252">
    <property type="term" value="P:peptidoglycan biosynthetic process"/>
    <property type="evidence" value="ECO:0007669"/>
    <property type="project" value="UniProtKB-UniRule"/>
</dbReference>
<feature type="transmembrane region" description="Helical" evidence="10">
    <location>
        <begin position="134"/>
        <end position="154"/>
    </location>
</feature>
<keyword evidence="7 10" id="KW-0472">Membrane</keyword>
<evidence type="ECO:0000256" key="4">
    <source>
        <dbReference type="ARBA" id="ARBA00022960"/>
    </source>
</evidence>
<evidence type="ECO:0000313" key="13">
    <source>
        <dbReference type="Proteomes" id="UP000824083"/>
    </source>
</evidence>
<evidence type="ECO:0000256" key="6">
    <source>
        <dbReference type="ARBA" id="ARBA00022989"/>
    </source>
</evidence>
<name>A0A9D1LDP3_9BURK</name>
<dbReference type="AlphaFoldDB" id="A0A9D1LDP3"/>
<dbReference type="GO" id="GO:0015648">
    <property type="term" value="F:lipid-linked peptidoglycan transporter activity"/>
    <property type="evidence" value="ECO:0007669"/>
    <property type="project" value="UniProtKB-UniRule"/>
</dbReference>
<feature type="transmembrane region" description="Helical" evidence="10">
    <location>
        <begin position="277"/>
        <end position="295"/>
    </location>
</feature>
<dbReference type="HAMAP" id="MF_02078">
    <property type="entry name" value="MurJ_MviN"/>
    <property type="match status" value="1"/>
</dbReference>
<feature type="transmembrane region" description="Helical" evidence="10">
    <location>
        <begin position="235"/>
        <end position="257"/>
    </location>
</feature>
<keyword evidence="10" id="KW-0997">Cell inner membrane</keyword>
<dbReference type="PRINTS" id="PR01806">
    <property type="entry name" value="VIRFACTRMVIN"/>
</dbReference>
<dbReference type="Proteomes" id="UP000824083">
    <property type="component" value="Unassembled WGS sequence"/>
</dbReference>
<feature type="transmembrane region" description="Helical" evidence="10">
    <location>
        <begin position="390"/>
        <end position="409"/>
    </location>
</feature>
<dbReference type="GO" id="GO:0005886">
    <property type="term" value="C:plasma membrane"/>
    <property type="evidence" value="ECO:0007669"/>
    <property type="project" value="UniProtKB-SubCell"/>
</dbReference>